<evidence type="ECO:0000313" key="1">
    <source>
        <dbReference type="EMBL" id="MBB2922786.1"/>
    </source>
</evidence>
<dbReference type="Proteomes" id="UP000518206">
    <property type="component" value="Unassembled WGS sequence"/>
</dbReference>
<reference evidence="1 2" key="1">
    <citation type="submission" date="2020-08" db="EMBL/GenBank/DDBJ databases">
        <title>The Agave Microbiome: Exploring the role of microbial communities in plant adaptations to desert environments.</title>
        <authorList>
            <person name="Partida-Martinez L.P."/>
        </authorList>
    </citation>
    <scope>NUCLEOTIDE SEQUENCE [LARGE SCALE GENOMIC DNA]</scope>
    <source>
        <strain evidence="1 2">RAS26</strain>
    </source>
</reference>
<evidence type="ECO:0000313" key="2">
    <source>
        <dbReference type="Proteomes" id="UP000518206"/>
    </source>
</evidence>
<accession>A0A7W4UEQ0</accession>
<name>A0A7W4UEQ0_9CELL</name>
<sequence length="48" mass="5390">MRVLRALQVKRVLRVLLVKRALQVQRVLLVPRSGSGHQTSPASRRAGM</sequence>
<proteinExistence type="predicted"/>
<reference evidence="1 2" key="2">
    <citation type="submission" date="2020-08" db="EMBL/GenBank/DDBJ databases">
        <authorList>
            <person name="Partida-Martinez L."/>
            <person name="Huntemann M."/>
            <person name="Clum A."/>
            <person name="Wang J."/>
            <person name="Palaniappan K."/>
            <person name="Ritter S."/>
            <person name="Chen I.-M."/>
            <person name="Stamatis D."/>
            <person name="Reddy T."/>
            <person name="O'Malley R."/>
            <person name="Daum C."/>
            <person name="Shapiro N."/>
            <person name="Ivanova N."/>
            <person name="Kyrpides N."/>
            <person name="Woyke T."/>
        </authorList>
    </citation>
    <scope>NUCLEOTIDE SEQUENCE [LARGE SCALE GENOMIC DNA]</scope>
    <source>
        <strain evidence="1 2">RAS26</strain>
    </source>
</reference>
<protein>
    <submittedName>
        <fullName evidence="1">Uncharacterized protein</fullName>
    </submittedName>
</protein>
<organism evidence="1 2">
    <name type="scientific">Cellulomonas cellasea</name>
    <dbReference type="NCBI Taxonomy" id="43670"/>
    <lineage>
        <taxon>Bacteria</taxon>
        <taxon>Bacillati</taxon>
        <taxon>Actinomycetota</taxon>
        <taxon>Actinomycetes</taxon>
        <taxon>Micrococcales</taxon>
        <taxon>Cellulomonadaceae</taxon>
        <taxon>Cellulomonas</taxon>
    </lineage>
</organism>
<dbReference type="AlphaFoldDB" id="A0A7W4UEQ0"/>
<dbReference type="EMBL" id="JACHVX010000002">
    <property type="protein sequence ID" value="MBB2922786.1"/>
    <property type="molecule type" value="Genomic_DNA"/>
</dbReference>
<comment type="caution">
    <text evidence="1">The sequence shown here is derived from an EMBL/GenBank/DDBJ whole genome shotgun (WGS) entry which is preliminary data.</text>
</comment>
<gene>
    <name evidence="1" type="ORF">FHR80_001698</name>
</gene>